<dbReference type="AlphaFoldDB" id="A0A8D8BZM9"/>
<dbReference type="InterPro" id="IPR057464">
    <property type="entry name" value="CCDC174_GRSR"/>
</dbReference>
<feature type="region of interest" description="Disordered" evidence="2">
    <location>
        <begin position="644"/>
        <end position="668"/>
    </location>
</feature>
<feature type="domain" description="CCDC174 alpha/beta GRSR" evidence="3">
    <location>
        <begin position="170"/>
        <end position="197"/>
    </location>
</feature>
<feature type="region of interest" description="Disordered" evidence="2">
    <location>
        <begin position="336"/>
        <end position="533"/>
    </location>
</feature>
<feature type="compositionally biased region" description="Basic and acidic residues" evidence="2">
    <location>
        <begin position="153"/>
        <end position="164"/>
    </location>
</feature>
<dbReference type="Pfam" id="PF25449">
    <property type="entry name" value="CCDC174_GRSR"/>
    <property type="match status" value="1"/>
</dbReference>
<feature type="region of interest" description="Disordered" evidence="2">
    <location>
        <begin position="25"/>
        <end position="85"/>
    </location>
</feature>
<dbReference type="PANTHER" id="PTHR15885">
    <property type="entry name" value="COILED-COIL DOMAIN-CONTAINING PROTEIN 174"/>
    <property type="match status" value="1"/>
</dbReference>
<dbReference type="EMBL" id="HBUE01100025">
    <property type="protein sequence ID" value="CAG6484808.1"/>
    <property type="molecule type" value="Transcribed_RNA"/>
</dbReference>
<accession>A0A8D8BZM9</accession>
<dbReference type="GO" id="GO:0005634">
    <property type="term" value="C:nucleus"/>
    <property type="evidence" value="ECO:0007669"/>
    <property type="project" value="TreeGrafter"/>
</dbReference>
<dbReference type="Pfam" id="PF13300">
    <property type="entry name" value="DUF4078"/>
    <property type="match status" value="1"/>
</dbReference>
<protein>
    <submittedName>
        <fullName evidence="4">Coiled-coil domain-containing protein 174</fullName>
    </submittedName>
</protein>
<feature type="compositionally biased region" description="Acidic residues" evidence="2">
    <location>
        <begin position="474"/>
        <end position="486"/>
    </location>
</feature>
<name>A0A8D8BZM9_CULPI</name>
<feature type="compositionally biased region" description="Basic and acidic residues" evidence="2">
    <location>
        <begin position="184"/>
        <end position="208"/>
    </location>
</feature>
<feature type="compositionally biased region" description="Polar residues" evidence="2">
    <location>
        <begin position="657"/>
        <end position="668"/>
    </location>
</feature>
<feature type="region of interest" description="Disordered" evidence="2">
    <location>
        <begin position="553"/>
        <end position="632"/>
    </location>
</feature>
<feature type="compositionally biased region" description="Basic and acidic residues" evidence="2">
    <location>
        <begin position="248"/>
        <end position="272"/>
    </location>
</feature>
<evidence type="ECO:0000256" key="2">
    <source>
        <dbReference type="SAM" id="MobiDB-lite"/>
    </source>
</evidence>
<dbReference type="PANTHER" id="PTHR15885:SF1">
    <property type="entry name" value="COILED-COIL DOMAIN-CONTAINING PROTEIN 174"/>
    <property type="match status" value="1"/>
</dbReference>
<evidence type="ECO:0000313" key="4">
    <source>
        <dbReference type="EMBL" id="CAG6484808.1"/>
    </source>
</evidence>
<evidence type="ECO:0000259" key="3">
    <source>
        <dbReference type="Pfam" id="PF25449"/>
    </source>
</evidence>
<proteinExistence type="predicted"/>
<feature type="compositionally biased region" description="Basic and acidic residues" evidence="2">
    <location>
        <begin position="353"/>
        <end position="426"/>
    </location>
</feature>
<organism evidence="4">
    <name type="scientific">Culex pipiens</name>
    <name type="common">House mosquito</name>
    <dbReference type="NCBI Taxonomy" id="7175"/>
    <lineage>
        <taxon>Eukaryota</taxon>
        <taxon>Metazoa</taxon>
        <taxon>Ecdysozoa</taxon>
        <taxon>Arthropoda</taxon>
        <taxon>Hexapoda</taxon>
        <taxon>Insecta</taxon>
        <taxon>Pterygota</taxon>
        <taxon>Neoptera</taxon>
        <taxon>Endopterygota</taxon>
        <taxon>Diptera</taxon>
        <taxon>Nematocera</taxon>
        <taxon>Culicoidea</taxon>
        <taxon>Culicidae</taxon>
        <taxon>Culicinae</taxon>
        <taxon>Culicini</taxon>
        <taxon>Culex</taxon>
        <taxon>Culex</taxon>
    </lineage>
</organism>
<feature type="compositionally biased region" description="Low complexity" evidence="2">
    <location>
        <begin position="55"/>
        <end position="73"/>
    </location>
</feature>
<feature type="compositionally biased region" description="Basic and acidic residues" evidence="2">
    <location>
        <begin position="74"/>
        <end position="85"/>
    </location>
</feature>
<sequence length="668" mass="76046">MNDPNKKIEIDKSSLLSLKAELLRKQEEVSRAKTSTSIDDFVPKRVPKAPESSHPPSSGAKSKNKPSKSSAKNSDGKGKVVELEDSAQLDRSKKVLLAKSKYYDRMMASGGALNSDENCLVMFNQKKQTDRVVSYRYCSEEESDPSLSSSDEEDRRGSKNRLPERDDDIVEYTDYLGRSRKCPRKELDEMLRKDREMEREARASRGEEPSLSSGGGPGPAASLRDDNSDEDELIGPPAPSVAITEDTIGERFREMREQWTRQEAANMEKDSVHYSDVLFDEARQHGVGYYGFSTDRDERNRQQLELDAIREATVDAQREKEDLRAARDRIIADRVRAAKARQRARLGLPPEEEEKKQKGDPEVGRDELYDTEEERKRAKAEAKAKKKREKEERRRDRERKGHVRPWDEGKEQDGDSREWKPAKEWRVMSQEEWNEMQRKERNAEFAPPVDYGGPPRWERNPLLATQNNPRIDEAEQDADESDEEEQIGPLPPTGYAQGMDYNPLLMPPPTTSGGGAEPEEISMPSIPGMEDIFLPEAPPTRALFFTTKKKEFKRRNYETTAETAEKRPNLEQQQQHRVPIRNELSEDEEEKKEEEVQRGKGVEIAPPPTFDYYGPTTGKAAKAPRKPPVSKTTLEASIEAGLKFLRNQSDKAGPSGGTKNRWTSNADY</sequence>
<dbReference type="InterPro" id="IPR025066">
    <property type="entry name" value="CCDC174-like"/>
</dbReference>
<reference evidence="4" key="1">
    <citation type="submission" date="2021-05" db="EMBL/GenBank/DDBJ databases">
        <authorList>
            <person name="Alioto T."/>
            <person name="Alioto T."/>
            <person name="Gomez Garrido J."/>
        </authorList>
    </citation>
    <scope>NUCLEOTIDE SEQUENCE</scope>
</reference>
<keyword evidence="1" id="KW-0175">Coiled coil</keyword>
<evidence type="ECO:0000256" key="1">
    <source>
        <dbReference type="ARBA" id="ARBA00023054"/>
    </source>
</evidence>
<feature type="region of interest" description="Disordered" evidence="2">
    <location>
        <begin position="136"/>
        <end position="272"/>
    </location>
</feature>